<dbReference type="RefSeq" id="WP_135419588.1">
    <property type="nucleotide sequence ID" value="NZ_SRLB01000049.1"/>
</dbReference>
<gene>
    <name evidence="1" type="ORF">EU555_33120</name>
</gene>
<dbReference type="EMBL" id="SRLB01000049">
    <property type="protein sequence ID" value="TGD93729.1"/>
    <property type="molecule type" value="Genomic_DNA"/>
</dbReference>
<name>A0A4Z0NDT3_9HYPH</name>
<dbReference type="AlphaFoldDB" id="A0A4Z0NDT3"/>
<evidence type="ECO:0000313" key="1">
    <source>
        <dbReference type="EMBL" id="TGD93729.1"/>
    </source>
</evidence>
<evidence type="ECO:0008006" key="3">
    <source>
        <dbReference type="Google" id="ProtNLM"/>
    </source>
</evidence>
<dbReference type="OrthoDB" id="8000884at2"/>
<reference evidence="1 2" key="1">
    <citation type="submission" date="2019-04" db="EMBL/GenBank/DDBJ databases">
        <authorList>
            <person name="Feng G."/>
            <person name="Zhu H."/>
        </authorList>
    </citation>
    <scope>NUCLEOTIDE SEQUENCE [LARGE SCALE GENOMIC DNA]</scope>
    <source>
        <strain evidence="1 2">6HR-1</strain>
    </source>
</reference>
<evidence type="ECO:0000313" key="2">
    <source>
        <dbReference type="Proteomes" id="UP000297535"/>
    </source>
</evidence>
<comment type="caution">
    <text evidence="1">The sequence shown here is derived from an EMBL/GenBank/DDBJ whole genome shotgun (WGS) entry which is preliminary data.</text>
</comment>
<proteinExistence type="predicted"/>
<protein>
    <recommendedName>
        <fullName evidence="3">Helix-turn-helix domain-containing protein</fullName>
    </recommendedName>
</protein>
<dbReference type="Proteomes" id="UP000297535">
    <property type="component" value="Unassembled WGS sequence"/>
</dbReference>
<sequence>MPSYEEVLKRIAAKRSVKAATLARWVDLSPAAFYKAIERGEIEAVKIGRTRLIPAHESCRLLGIKQEDLAA</sequence>
<keyword evidence="2" id="KW-1185">Reference proteome</keyword>
<organism evidence="1 2">
    <name type="scientific">Methylobacterium nonmethylotrophicum</name>
    <dbReference type="NCBI Taxonomy" id="1141884"/>
    <lineage>
        <taxon>Bacteria</taxon>
        <taxon>Pseudomonadati</taxon>
        <taxon>Pseudomonadota</taxon>
        <taxon>Alphaproteobacteria</taxon>
        <taxon>Hyphomicrobiales</taxon>
        <taxon>Methylobacteriaceae</taxon>
        <taxon>Methylobacterium</taxon>
    </lineage>
</organism>
<accession>A0A4Z0NDT3</accession>